<feature type="region of interest" description="Disordered" evidence="2">
    <location>
        <begin position="671"/>
        <end position="691"/>
    </location>
</feature>
<dbReference type="OrthoDB" id="1750920at2759"/>
<accession>A0A6P6TT27</accession>
<evidence type="ECO:0000313" key="5">
    <source>
        <dbReference type="RefSeq" id="XP_027081594.2"/>
    </source>
</evidence>
<dbReference type="Pfam" id="PF04195">
    <property type="entry name" value="Transposase_28"/>
    <property type="match status" value="1"/>
</dbReference>
<keyword evidence="1" id="KW-0175">Coiled coil</keyword>
<feature type="compositionally biased region" description="Low complexity" evidence="2">
    <location>
        <begin position="22"/>
        <end position="42"/>
    </location>
</feature>
<evidence type="ECO:0000256" key="1">
    <source>
        <dbReference type="SAM" id="Coils"/>
    </source>
</evidence>
<reference evidence="5" key="2">
    <citation type="submission" date="2025-08" db="UniProtKB">
        <authorList>
            <consortium name="RefSeq"/>
        </authorList>
    </citation>
    <scope>IDENTIFICATION</scope>
    <source>
        <tissue evidence="5">Leaves</tissue>
    </source>
</reference>
<organism evidence="4 5">
    <name type="scientific">Coffea arabica</name>
    <name type="common">Arabian coffee</name>
    <dbReference type="NCBI Taxonomy" id="13443"/>
    <lineage>
        <taxon>Eukaryota</taxon>
        <taxon>Viridiplantae</taxon>
        <taxon>Streptophyta</taxon>
        <taxon>Embryophyta</taxon>
        <taxon>Tracheophyta</taxon>
        <taxon>Spermatophyta</taxon>
        <taxon>Magnoliopsida</taxon>
        <taxon>eudicotyledons</taxon>
        <taxon>Gunneridae</taxon>
        <taxon>Pentapetalae</taxon>
        <taxon>asterids</taxon>
        <taxon>lamiids</taxon>
        <taxon>Gentianales</taxon>
        <taxon>Rubiaceae</taxon>
        <taxon>Ixoroideae</taxon>
        <taxon>Gardenieae complex</taxon>
        <taxon>Bertiereae - Coffeeae clade</taxon>
        <taxon>Coffeeae</taxon>
        <taxon>Coffea</taxon>
    </lineage>
</organism>
<evidence type="ECO:0000313" key="4">
    <source>
        <dbReference type="Proteomes" id="UP001652660"/>
    </source>
</evidence>
<feature type="compositionally biased region" description="Acidic residues" evidence="2">
    <location>
        <begin position="682"/>
        <end position="691"/>
    </location>
</feature>
<name>A0A6P6TT27_COFAR</name>
<dbReference type="GeneID" id="113704124"/>
<feature type="compositionally biased region" description="Low complexity" evidence="2">
    <location>
        <begin position="1"/>
        <end position="14"/>
    </location>
</feature>
<proteinExistence type="predicted"/>
<reference evidence="4" key="1">
    <citation type="journal article" date="2025" name="Foods">
        <title>Unveiling the Microbial Signatures of Arabica Coffee Cherries: Insights into Ripeness Specific Diversity, Functional Traits, and Implications for Quality and Safety.</title>
        <authorList>
            <consortium name="RefSeq"/>
            <person name="Tenea G.N."/>
            <person name="Cifuentes V."/>
            <person name="Reyes P."/>
            <person name="Cevallos-Vallejos M."/>
        </authorList>
    </citation>
    <scope>NUCLEOTIDE SEQUENCE [LARGE SCALE GENOMIC DNA]</scope>
</reference>
<dbReference type="AlphaFoldDB" id="A0A6P6TT27"/>
<feature type="compositionally biased region" description="Polar residues" evidence="2">
    <location>
        <begin position="332"/>
        <end position="345"/>
    </location>
</feature>
<dbReference type="Proteomes" id="UP001652660">
    <property type="component" value="Chromosome 8e"/>
</dbReference>
<feature type="domain" description="Transposase (putative) gypsy type" evidence="3">
    <location>
        <begin position="142"/>
        <end position="206"/>
    </location>
</feature>
<feature type="region of interest" description="Disordered" evidence="2">
    <location>
        <begin position="1"/>
        <end position="95"/>
    </location>
</feature>
<evidence type="ECO:0000256" key="2">
    <source>
        <dbReference type="SAM" id="MobiDB-lite"/>
    </source>
</evidence>
<dbReference type="InterPro" id="IPR007321">
    <property type="entry name" value="Transposase_28"/>
</dbReference>
<sequence length="691" mass="75429">MSSYSSDSSDVTSSTHRHRAASPILLDSSSSDSFSSSPSISFGPRPVASPNLSPVRVMSPAERPAQPLVGAADQAAPGQMAAGTSRGPSGDFGEVDTIPPALEQKDVDELAEKYEIPAQFEPRAAHPGEVAIRPPTGFVAIYRDQLMAGLRLPIPNFLFFILTFWGIRITQVIPNAVRSIIGFFILCRTLEIPFSLDLFRAFFQMKVSGKVPGWFYFARRSGAKTPTRELFTGAPSSIKDWKPQFFFVKNLGFPPLTWRAETQVSDPLPSLLPVSELSRLLSSDVKLDVKEFSNDQLWAAGLIRASSSDPSPEDRPLTPGELDTLKRFSSLLSIGGTTNPGATTQSPSAIPASSVPAPIPQPAPAQSSKAVEAGKKKKKKTTAKRARVETPSSPAREERSTPEPAQGGHYGVTTAEEQARAEAPPNLWQRQSSLLFDPQTRLTTHQHPMHFCPQWKLSINDRAQFPEVARELAHGAILPRDYNLTKAMESSDLLNYFYTGTAQVNLVGSELAKRYESLLPLLNETKAANEKLLSQNEAAVAEAEGLKKQLAQVHTNFELELKKNSELTSQLKEEQQKAAELAAQAEAARAEGGQEGVRAFLRSDDFRGDLAILNTPVLQHGYSQALKEVQGLGLPGFDLGNFPSYNPRAVEQLDRLVEGYTHGRKLTDLVADPLLPVTTPESEQEEEEGEN</sequence>
<feature type="region of interest" description="Disordered" evidence="2">
    <location>
        <begin position="332"/>
        <end position="410"/>
    </location>
</feature>
<dbReference type="PANTHER" id="PTHR31099">
    <property type="entry name" value="OS06G0165300 PROTEIN"/>
    <property type="match status" value="1"/>
</dbReference>
<protein>
    <recommendedName>
        <fullName evidence="3">Transposase (putative) gypsy type domain-containing protein</fullName>
    </recommendedName>
</protein>
<dbReference type="RefSeq" id="XP_027081594.2">
    <property type="nucleotide sequence ID" value="XM_027225793.2"/>
</dbReference>
<feature type="compositionally biased region" description="Low complexity" evidence="2">
    <location>
        <begin position="346"/>
        <end position="356"/>
    </location>
</feature>
<feature type="coiled-coil region" evidence="1">
    <location>
        <begin position="522"/>
        <end position="591"/>
    </location>
</feature>
<keyword evidence="4" id="KW-1185">Reference proteome</keyword>
<dbReference type="PANTHER" id="PTHR31099:SF28">
    <property type="entry name" value="F5J5.12"/>
    <property type="match status" value="1"/>
</dbReference>
<evidence type="ECO:0000259" key="3">
    <source>
        <dbReference type="Pfam" id="PF04195"/>
    </source>
</evidence>
<feature type="compositionally biased region" description="Basic residues" evidence="2">
    <location>
        <begin position="375"/>
        <end position="385"/>
    </location>
</feature>
<feature type="compositionally biased region" description="Low complexity" evidence="2">
    <location>
        <begin position="70"/>
        <end position="83"/>
    </location>
</feature>
<gene>
    <name evidence="5" type="primary">LOC113704124</name>
</gene>